<name>W4P5D5_9BACE</name>
<dbReference type="Pfam" id="PF03374">
    <property type="entry name" value="ANT"/>
    <property type="match status" value="1"/>
</dbReference>
<gene>
    <name evidence="2" type="ORF">JCM6292_786</name>
</gene>
<dbReference type="Proteomes" id="UP000018861">
    <property type="component" value="Unassembled WGS sequence"/>
</dbReference>
<dbReference type="InterPro" id="IPR005039">
    <property type="entry name" value="Ant_C"/>
</dbReference>
<evidence type="ECO:0000313" key="2">
    <source>
        <dbReference type="EMBL" id="GAE14623.1"/>
    </source>
</evidence>
<evidence type="ECO:0000259" key="1">
    <source>
        <dbReference type="Pfam" id="PF03374"/>
    </source>
</evidence>
<evidence type="ECO:0000313" key="3">
    <source>
        <dbReference type="Proteomes" id="UP000018861"/>
    </source>
</evidence>
<reference evidence="2 3" key="1">
    <citation type="journal article" date="2014" name="Genome Announc.">
        <title>Draft Genome Sequences of Three Strains of Bacteroides pyogenes Isolated from a Cat and Swine.</title>
        <authorList>
            <person name="Sakamoto M."/>
            <person name="Oshima K."/>
            <person name="Suda W."/>
            <person name="Kitamura K."/>
            <person name="Iida T."/>
            <person name="Hattori M."/>
            <person name="Ohkuma M."/>
        </authorList>
    </citation>
    <scope>NUCLEOTIDE SEQUENCE [LARGE SCALE GENOMIC DNA]</scope>
    <source>
        <strain evidence="2 3">JCM 6292</strain>
    </source>
</reference>
<dbReference type="NCBIfam" id="TIGR02681">
    <property type="entry name" value="phage_pRha"/>
    <property type="match status" value="1"/>
</dbReference>
<proteinExistence type="predicted"/>
<protein>
    <submittedName>
        <fullName evidence="2">Phage antirepressor protein</fullName>
    </submittedName>
</protein>
<dbReference type="GO" id="GO:0003677">
    <property type="term" value="F:DNA binding"/>
    <property type="evidence" value="ECO:0007669"/>
    <property type="project" value="InterPro"/>
</dbReference>
<dbReference type="AlphaFoldDB" id="W4P5D5"/>
<feature type="domain" description="Antirepressor protein C-terminal" evidence="1">
    <location>
        <begin position="140"/>
        <end position="249"/>
    </location>
</feature>
<sequence>MNEIIQSSVYKTQKGTPVTDSVKVAQVFGKMHKNIMKSIRNIMGSAQNLANEHWFAETTYTDAQGKRQPMFLMNRDGFSLLTMSLTGEKAMAFKVAFINAFNKMEETIKGLAPATPAIPQTFAQALRLAAEQAETIEIQQKQIEAQAPKVAFATAIINSPSSCGIDELAKILKQNGVDFGEIRLFQWLRDNDYLCSVGTARNQPTQKALDLGLFEMKPQTWTNPRTDEVMTTTRTMVTGKGKEYFINKFIYNAERKKSQ</sequence>
<organism evidence="2 3">
    <name type="scientific">Bacteroides pyogenes JCM 6292</name>
    <dbReference type="NCBI Taxonomy" id="1235809"/>
    <lineage>
        <taxon>Bacteria</taxon>
        <taxon>Pseudomonadati</taxon>
        <taxon>Bacteroidota</taxon>
        <taxon>Bacteroidia</taxon>
        <taxon>Bacteroidales</taxon>
        <taxon>Bacteroidaceae</taxon>
        <taxon>Bacteroides</taxon>
    </lineage>
</organism>
<comment type="caution">
    <text evidence="2">The sequence shown here is derived from an EMBL/GenBank/DDBJ whole genome shotgun (WGS) entry which is preliminary data.</text>
</comment>
<dbReference type="Pfam" id="PF09669">
    <property type="entry name" value="Phage_pRha"/>
    <property type="match status" value="1"/>
</dbReference>
<accession>W4P5D5</accession>
<dbReference type="EMBL" id="BAIQ01000005">
    <property type="protein sequence ID" value="GAE14623.1"/>
    <property type="molecule type" value="Genomic_DNA"/>
</dbReference>
<dbReference type="InterPro" id="IPR014054">
    <property type="entry name" value="Phage_regulatory_Rha"/>
</dbReference>